<reference evidence="1" key="1">
    <citation type="submission" date="2020-07" db="EMBL/GenBank/DDBJ databases">
        <title>The High-quality genome of the commercially important snow crab, Chionoecetes opilio.</title>
        <authorList>
            <person name="Jeong J.-H."/>
            <person name="Ryu S."/>
        </authorList>
    </citation>
    <scope>NUCLEOTIDE SEQUENCE</scope>
    <source>
        <strain evidence="1">MADBK_172401_WGS</strain>
        <tissue evidence="1">Digestive gland</tissue>
    </source>
</reference>
<gene>
    <name evidence="1" type="ORF">GWK47_037560</name>
</gene>
<evidence type="ECO:0000313" key="2">
    <source>
        <dbReference type="Proteomes" id="UP000770661"/>
    </source>
</evidence>
<dbReference type="EMBL" id="JACEEZ010005024">
    <property type="protein sequence ID" value="KAG0725950.1"/>
    <property type="molecule type" value="Genomic_DNA"/>
</dbReference>
<organism evidence="1 2">
    <name type="scientific">Chionoecetes opilio</name>
    <name type="common">Atlantic snow crab</name>
    <name type="synonym">Cancer opilio</name>
    <dbReference type="NCBI Taxonomy" id="41210"/>
    <lineage>
        <taxon>Eukaryota</taxon>
        <taxon>Metazoa</taxon>
        <taxon>Ecdysozoa</taxon>
        <taxon>Arthropoda</taxon>
        <taxon>Crustacea</taxon>
        <taxon>Multicrustacea</taxon>
        <taxon>Malacostraca</taxon>
        <taxon>Eumalacostraca</taxon>
        <taxon>Eucarida</taxon>
        <taxon>Decapoda</taxon>
        <taxon>Pleocyemata</taxon>
        <taxon>Brachyura</taxon>
        <taxon>Eubrachyura</taxon>
        <taxon>Majoidea</taxon>
        <taxon>Majidae</taxon>
        <taxon>Chionoecetes</taxon>
    </lineage>
</organism>
<proteinExistence type="predicted"/>
<sequence>MQRLKTKAGMRYLEYNLGCRFSVLILVDAARRKLHIKGVLNNVLECHVALKNLLAEWRTREAATPQNSRTHTPQGTSDISLSDVELDSSQLFTQDIEESGTEQEDQRKRQEGTRQLKAMLWHLEKRVLIVIGYRYGGREVGELEEPAGGGLRAPRCVESVAILQGNTAAGVTTTLPSATKAMDVEYVEVLSSAPLSRGIRRREDPVIYTSLAPHPYHPYPPHRPQMVVNPRDFGRDSADCCVPTTTSLHDLAGVLNSARGHLSAAAGRREDNASVYGTIRRGGDRGEGGGPPPHPRVVGAFLATSHQESAV</sequence>
<accession>A0A8J4YDC2</accession>
<comment type="caution">
    <text evidence="1">The sequence shown here is derived from an EMBL/GenBank/DDBJ whole genome shotgun (WGS) entry which is preliminary data.</text>
</comment>
<keyword evidence="2" id="KW-1185">Reference proteome</keyword>
<name>A0A8J4YDC2_CHIOP</name>
<dbReference type="AlphaFoldDB" id="A0A8J4YDC2"/>
<dbReference type="Proteomes" id="UP000770661">
    <property type="component" value="Unassembled WGS sequence"/>
</dbReference>
<evidence type="ECO:0000313" key="1">
    <source>
        <dbReference type="EMBL" id="KAG0725950.1"/>
    </source>
</evidence>
<protein>
    <submittedName>
        <fullName evidence="1">Uncharacterized protein</fullName>
    </submittedName>
</protein>